<dbReference type="SUPFAM" id="SSF51556">
    <property type="entry name" value="Metallo-dependent hydrolases"/>
    <property type="match status" value="1"/>
</dbReference>
<organism evidence="1 2">
    <name type="scientific">Haladaptatus pallidirubidus</name>
    <dbReference type="NCBI Taxonomy" id="1008152"/>
    <lineage>
        <taxon>Archaea</taxon>
        <taxon>Methanobacteriati</taxon>
        <taxon>Methanobacteriota</taxon>
        <taxon>Stenosarchaea group</taxon>
        <taxon>Halobacteria</taxon>
        <taxon>Halobacteriales</taxon>
        <taxon>Haladaptataceae</taxon>
        <taxon>Haladaptatus</taxon>
    </lineage>
</organism>
<dbReference type="PANTHER" id="PTHR10443:SF12">
    <property type="entry name" value="DIPEPTIDASE"/>
    <property type="match status" value="1"/>
</dbReference>
<dbReference type="Proteomes" id="UP001501729">
    <property type="component" value="Unassembled WGS sequence"/>
</dbReference>
<evidence type="ECO:0000313" key="1">
    <source>
        <dbReference type="EMBL" id="GAA5063876.1"/>
    </source>
</evidence>
<dbReference type="Pfam" id="PF01244">
    <property type="entry name" value="Peptidase_M19"/>
    <property type="match status" value="1"/>
</dbReference>
<dbReference type="InterPro" id="IPR032466">
    <property type="entry name" value="Metal_Hydrolase"/>
</dbReference>
<dbReference type="GO" id="GO:0070573">
    <property type="term" value="F:metallodipeptidase activity"/>
    <property type="evidence" value="ECO:0007669"/>
    <property type="project" value="InterPro"/>
</dbReference>
<dbReference type="Gene3D" id="3.20.20.140">
    <property type="entry name" value="Metal-dependent hydrolases"/>
    <property type="match status" value="1"/>
</dbReference>
<reference evidence="1 2" key="1">
    <citation type="journal article" date="2019" name="Int. J. Syst. Evol. Microbiol.">
        <title>The Global Catalogue of Microorganisms (GCM) 10K type strain sequencing project: providing services to taxonomists for standard genome sequencing and annotation.</title>
        <authorList>
            <consortium name="The Broad Institute Genomics Platform"/>
            <consortium name="The Broad Institute Genome Sequencing Center for Infectious Disease"/>
            <person name="Wu L."/>
            <person name="Ma J."/>
        </authorList>
    </citation>
    <scope>NUCLEOTIDE SEQUENCE [LARGE SCALE GENOMIC DNA]</scope>
    <source>
        <strain evidence="1 2">JCM 17504</strain>
    </source>
</reference>
<dbReference type="GO" id="GO:0006508">
    <property type="term" value="P:proteolysis"/>
    <property type="evidence" value="ECO:0007669"/>
    <property type="project" value="InterPro"/>
</dbReference>
<proteinExistence type="predicted"/>
<dbReference type="PROSITE" id="PS51365">
    <property type="entry name" value="RENAL_DIPEPTIDASE_2"/>
    <property type="match status" value="1"/>
</dbReference>
<dbReference type="InterPro" id="IPR008257">
    <property type="entry name" value="Pept_M19"/>
</dbReference>
<name>A0AAV3UQS1_9EURY</name>
<protein>
    <recommendedName>
        <fullName evidence="3">Membrane dipeptidase</fullName>
    </recommendedName>
</protein>
<dbReference type="EMBL" id="BAABKX010000030">
    <property type="protein sequence ID" value="GAA5063876.1"/>
    <property type="molecule type" value="Genomic_DNA"/>
</dbReference>
<sequence length="142" mass="15912">MFSYSNPRAVHDHPRNISDEQIKAAIETGGTVGINAYPDFVDNSPSVEKLVEYVEYLDDLVGAENITLGLDFVDNLPAEELQSLKENPYYSDPPYQYPEGLRSAADVPNLAKSLLNHGFTESEVWGIMGDNLLRVYESVWEN</sequence>
<accession>A0AAV3UQS1</accession>
<evidence type="ECO:0008006" key="3">
    <source>
        <dbReference type="Google" id="ProtNLM"/>
    </source>
</evidence>
<evidence type="ECO:0000313" key="2">
    <source>
        <dbReference type="Proteomes" id="UP001501729"/>
    </source>
</evidence>
<keyword evidence="2" id="KW-1185">Reference proteome</keyword>
<comment type="caution">
    <text evidence="1">The sequence shown here is derived from an EMBL/GenBank/DDBJ whole genome shotgun (WGS) entry which is preliminary data.</text>
</comment>
<gene>
    <name evidence="1" type="ORF">GCM10025751_52710</name>
</gene>
<dbReference type="PANTHER" id="PTHR10443">
    <property type="entry name" value="MICROSOMAL DIPEPTIDASE"/>
    <property type="match status" value="1"/>
</dbReference>
<dbReference type="AlphaFoldDB" id="A0AAV3UQS1"/>